<dbReference type="SUPFAM" id="SSF56436">
    <property type="entry name" value="C-type lectin-like"/>
    <property type="match status" value="1"/>
</dbReference>
<organism evidence="5 6">
    <name type="scientific">Priapulus caudatus</name>
    <name type="common">Priapulid worm</name>
    <dbReference type="NCBI Taxonomy" id="37621"/>
    <lineage>
        <taxon>Eukaryota</taxon>
        <taxon>Metazoa</taxon>
        <taxon>Ecdysozoa</taxon>
        <taxon>Scalidophora</taxon>
        <taxon>Priapulida</taxon>
        <taxon>Priapulimorpha</taxon>
        <taxon>Priapulimorphida</taxon>
        <taxon>Priapulidae</taxon>
        <taxon>Priapulus</taxon>
    </lineage>
</organism>
<dbReference type="CDD" id="cd00033">
    <property type="entry name" value="CCP"/>
    <property type="match status" value="1"/>
</dbReference>
<keyword evidence="3" id="KW-0768">Sushi</keyword>
<accession>A0ABM1EVG6</accession>
<dbReference type="SMART" id="SM00032">
    <property type="entry name" value="CCP"/>
    <property type="match status" value="1"/>
</dbReference>
<gene>
    <name evidence="6" type="primary">LOC106816145</name>
</gene>
<dbReference type="InterPro" id="IPR016186">
    <property type="entry name" value="C-type_lectin-like/link_sf"/>
</dbReference>
<dbReference type="Proteomes" id="UP000695022">
    <property type="component" value="Unplaced"/>
</dbReference>
<reference evidence="6" key="1">
    <citation type="submission" date="2025-08" db="UniProtKB">
        <authorList>
            <consortium name="RefSeq"/>
        </authorList>
    </citation>
    <scope>IDENTIFICATION</scope>
</reference>
<dbReference type="InterPro" id="IPR051941">
    <property type="entry name" value="BG_Antigen-Binding_Lectin"/>
</dbReference>
<dbReference type="InterPro" id="IPR000436">
    <property type="entry name" value="Sushi_SCR_CCP_dom"/>
</dbReference>
<evidence type="ECO:0000256" key="1">
    <source>
        <dbReference type="ARBA" id="ARBA00022729"/>
    </source>
</evidence>
<dbReference type="PROSITE" id="PS50923">
    <property type="entry name" value="SUSHI"/>
    <property type="match status" value="1"/>
</dbReference>
<dbReference type="CDD" id="cd00037">
    <property type="entry name" value="CLECT"/>
    <property type="match status" value="1"/>
</dbReference>
<dbReference type="Pfam" id="PF00084">
    <property type="entry name" value="Sushi"/>
    <property type="match status" value="1"/>
</dbReference>
<evidence type="ECO:0000313" key="6">
    <source>
        <dbReference type="RefSeq" id="XP_014676187.1"/>
    </source>
</evidence>
<dbReference type="InterPro" id="IPR035976">
    <property type="entry name" value="Sushi/SCR/CCP_sf"/>
</dbReference>
<dbReference type="InterPro" id="IPR008979">
    <property type="entry name" value="Galactose-bd-like_sf"/>
</dbReference>
<dbReference type="SUPFAM" id="SSF57535">
    <property type="entry name" value="Complement control module/SCR domain"/>
    <property type="match status" value="1"/>
</dbReference>
<feature type="non-terminal residue" evidence="6">
    <location>
        <position position="1"/>
    </location>
</feature>
<feature type="disulfide bond" evidence="3">
    <location>
        <begin position="34"/>
        <end position="61"/>
    </location>
</feature>
<dbReference type="GeneID" id="106816145"/>
<dbReference type="PANTHER" id="PTHR45713:SF15">
    <property type="entry name" value="F5_8 TYPE C DOMAIN-CONTAINING PROTEIN"/>
    <property type="match status" value="1"/>
</dbReference>
<evidence type="ECO:0000313" key="5">
    <source>
        <dbReference type="Proteomes" id="UP000695022"/>
    </source>
</evidence>
<dbReference type="RefSeq" id="XP_014676187.1">
    <property type="nucleotide sequence ID" value="XM_014820701.1"/>
</dbReference>
<evidence type="ECO:0000256" key="3">
    <source>
        <dbReference type="PROSITE-ProRule" id="PRU00302"/>
    </source>
</evidence>
<dbReference type="InterPro" id="IPR001304">
    <property type="entry name" value="C-type_lectin-like"/>
</dbReference>
<proteinExistence type="predicted"/>
<evidence type="ECO:0000256" key="2">
    <source>
        <dbReference type="ARBA" id="ARBA00023157"/>
    </source>
</evidence>
<name>A0ABM1EVG6_PRICU</name>
<dbReference type="PANTHER" id="PTHR45713">
    <property type="entry name" value="FTP DOMAIN-CONTAINING PROTEIN"/>
    <property type="match status" value="1"/>
</dbReference>
<keyword evidence="5" id="KW-1185">Reference proteome</keyword>
<dbReference type="Gene3D" id="2.10.70.10">
    <property type="entry name" value="Complement Module, domain 1"/>
    <property type="match status" value="1"/>
</dbReference>
<dbReference type="Pfam" id="PF00059">
    <property type="entry name" value="Lectin_C"/>
    <property type="match status" value="1"/>
</dbReference>
<evidence type="ECO:0000259" key="4">
    <source>
        <dbReference type="PROSITE" id="PS50923"/>
    </source>
</evidence>
<dbReference type="InterPro" id="IPR016187">
    <property type="entry name" value="CTDL_fold"/>
</dbReference>
<keyword evidence="2 3" id="KW-1015">Disulfide bond</keyword>
<dbReference type="Gene3D" id="3.10.100.10">
    <property type="entry name" value="Mannose-Binding Protein A, subunit A"/>
    <property type="match status" value="1"/>
</dbReference>
<protein>
    <submittedName>
        <fullName evidence="6">Uncharacterized protein LOC106816145</fullName>
    </submittedName>
</protein>
<keyword evidence="1" id="KW-0732">Signal</keyword>
<dbReference type="SUPFAM" id="SSF49785">
    <property type="entry name" value="Galactose-binding domain-like"/>
    <property type="match status" value="1"/>
</dbReference>
<dbReference type="Gene3D" id="2.60.120.260">
    <property type="entry name" value="Galactose-binding domain-like"/>
    <property type="match status" value="1"/>
</dbReference>
<sequence>ERECGYPGSGAGSWVKFSRNDAAATQGTNATYYCDVGLELFGARTRNCLPDGTWSDHEPLCALSIASNLPASQSSSMTDGRAIASWGNDDIAVFADGVASCTQTLPEAQPWWMVDLLDHHDVVVVSVANRRDEAGGRTTRSGDPSRKQHECETEHLCGTHPRTSRRGAVIDFGVTPAIRGGYVSIQIIPGPSAPRQNILSLLAQEQHCPFSNYTLPMSSVFRDRCFRFFRATRDGCTYDEARQHCREKGGDLAVVRDLRTQEYVAAQLTALQRVGQAADRYYVGLRRDGMV</sequence>
<feature type="domain" description="Sushi" evidence="4">
    <location>
        <begin position="2"/>
        <end position="63"/>
    </location>
</feature>
<comment type="caution">
    <text evidence="3">Lacks conserved residue(s) required for the propagation of feature annotation.</text>
</comment>